<dbReference type="AlphaFoldDB" id="A0A3Q3NQV2"/>
<dbReference type="InterPro" id="IPR001108">
    <property type="entry name" value="Peptidase_A22A"/>
</dbReference>
<dbReference type="STRING" id="56723.ENSLBEP00000038115"/>
<proteinExistence type="inferred from homology"/>
<evidence type="ECO:0000256" key="2">
    <source>
        <dbReference type="ARBA" id="ARBA00004463"/>
    </source>
</evidence>
<keyword evidence="6 17" id="KW-0645">Protease</keyword>
<comment type="function">
    <text evidence="17">Probable subunit of the gamma-secretase complex, an endoprotease complex that catalyzes the intramembrane cleavage of integral membrane proteins such as Notch receptors.</text>
</comment>
<keyword evidence="5" id="KW-1003">Cell membrane</keyword>
<keyword evidence="10 17" id="KW-0914">Notch signaling pathway</keyword>
<keyword evidence="11 17" id="KW-1133">Transmembrane helix</keyword>
<evidence type="ECO:0000256" key="1">
    <source>
        <dbReference type="ARBA" id="ARBA00004236"/>
    </source>
</evidence>
<evidence type="ECO:0000256" key="15">
    <source>
        <dbReference type="ARBA" id="ARBA00023273"/>
    </source>
</evidence>
<protein>
    <recommendedName>
        <fullName evidence="17">Presenilin</fullName>
        <ecNumber evidence="17">3.4.23.-</ecNumber>
    </recommendedName>
</protein>
<evidence type="ECO:0000256" key="5">
    <source>
        <dbReference type="ARBA" id="ARBA00022475"/>
    </source>
</evidence>
<keyword evidence="15" id="KW-0966">Cell projection</keyword>
<comment type="domain">
    <text evidence="17">The PAL motif is required for normal active site conformation.</text>
</comment>
<dbReference type="GO" id="GO:0006509">
    <property type="term" value="P:membrane protein ectodomain proteolysis"/>
    <property type="evidence" value="ECO:0007669"/>
    <property type="project" value="TreeGrafter"/>
</dbReference>
<dbReference type="GO" id="GO:0016485">
    <property type="term" value="P:protein processing"/>
    <property type="evidence" value="ECO:0007669"/>
    <property type="project" value="InterPro"/>
</dbReference>
<evidence type="ECO:0000256" key="12">
    <source>
        <dbReference type="ARBA" id="ARBA00023018"/>
    </source>
</evidence>
<keyword evidence="8 17" id="KW-0378">Hydrolase</keyword>
<dbReference type="GO" id="GO:0007420">
    <property type="term" value="P:brain development"/>
    <property type="evidence" value="ECO:0007669"/>
    <property type="project" value="Ensembl"/>
</dbReference>
<dbReference type="GO" id="GO:0061053">
    <property type="term" value="P:somite development"/>
    <property type="evidence" value="ECO:0007669"/>
    <property type="project" value="Ensembl"/>
</dbReference>
<dbReference type="GO" id="GO:0060070">
    <property type="term" value="P:canonical Wnt signaling pathway"/>
    <property type="evidence" value="ECO:0007669"/>
    <property type="project" value="Ensembl"/>
</dbReference>
<evidence type="ECO:0000256" key="6">
    <source>
        <dbReference type="ARBA" id="ARBA00022670"/>
    </source>
</evidence>
<dbReference type="GO" id="GO:0034205">
    <property type="term" value="P:amyloid-beta formation"/>
    <property type="evidence" value="ECO:0007669"/>
    <property type="project" value="Ensembl"/>
</dbReference>
<keyword evidence="14 17" id="KW-0472">Membrane</keyword>
<dbReference type="GO" id="GO:0036269">
    <property type="term" value="P:swimming behavior"/>
    <property type="evidence" value="ECO:0007669"/>
    <property type="project" value="Ensembl"/>
</dbReference>
<evidence type="ECO:0000256" key="17">
    <source>
        <dbReference type="RuleBase" id="RU361148"/>
    </source>
</evidence>
<comment type="subunit">
    <text evidence="17">Homodimer.</text>
</comment>
<dbReference type="Ensembl" id="ENSLBET00000039680.1">
    <property type="protein sequence ID" value="ENSLBEP00000038115.1"/>
    <property type="gene ID" value="ENSLBEG00000028410.1"/>
</dbReference>
<feature type="transmembrane region" description="Helical" evidence="17">
    <location>
        <begin position="103"/>
        <end position="122"/>
    </location>
</feature>
<dbReference type="GO" id="GO:0042500">
    <property type="term" value="F:aspartic endopeptidase activity, intramembrane cleaving"/>
    <property type="evidence" value="ECO:0007669"/>
    <property type="project" value="InterPro"/>
</dbReference>
<dbReference type="Proteomes" id="UP000261660">
    <property type="component" value="Unplaced"/>
</dbReference>
<evidence type="ECO:0000256" key="11">
    <source>
        <dbReference type="ARBA" id="ARBA00022989"/>
    </source>
</evidence>
<dbReference type="GO" id="GO:0030424">
    <property type="term" value="C:axon"/>
    <property type="evidence" value="ECO:0007669"/>
    <property type="project" value="UniProtKB-SubCell"/>
</dbReference>
<dbReference type="GO" id="GO:0000139">
    <property type="term" value="C:Golgi membrane"/>
    <property type="evidence" value="ECO:0007669"/>
    <property type="project" value="UniProtKB-SubCell"/>
</dbReference>
<dbReference type="GeneTree" id="ENSGT00940000158751"/>
<dbReference type="GO" id="GO:0001946">
    <property type="term" value="P:lymphangiogenesis"/>
    <property type="evidence" value="ECO:0007669"/>
    <property type="project" value="Ensembl"/>
</dbReference>
<dbReference type="GO" id="GO:0001666">
    <property type="term" value="P:response to hypoxia"/>
    <property type="evidence" value="ECO:0007669"/>
    <property type="project" value="Ensembl"/>
</dbReference>
<dbReference type="GO" id="GO:0007219">
    <property type="term" value="P:Notch signaling pathway"/>
    <property type="evidence" value="ECO:0007669"/>
    <property type="project" value="UniProtKB-KW"/>
</dbReference>
<feature type="transmembrane region" description="Helical" evidence="17">
    <location>
        <begin position="299"/>
        <end position="320"/>
    </location>
</feature>
<dbReference type="GO" id="GO:0045202">
    <property type="term" value="C:synapse"/>
    <property type="evidence" value="ECO:0007669"/>
    <property type="project" value="UniProtKB-SubCell"/>
</dbReference>
<dbReference type="GO" id="GO:0055074">
    <property type="term" value="P:calcium ion homeostasis"/>
    <property type="evidence" value="ECO:0007669"/>
    <property type="project" value="TreeGrafter"/>
</dbReference>
<dbReference type="Gene3D" id="1.10.472.100">
    <property type="entry name" value="Presenilin"/>
    <property type="match status" value="1"/>
</dbReference>
<evidence type="ECO:0000256" key="4">
    <source>
        <dbReference type="ARBA" id="ARBA00008604"/>
    </source>
</evidence>
<dbReference type="PANTHER" id="PTHR10202:SF18">
    <property type="entry name" value="PRESENILIN-1"/>
    <property type="match status" value="1"/>
</dbReference>
<comment type="similarity">
    <text evidence="4 17">Belongs to the peptidase A22A family.</text>
</comment>
<dbReference type="GO" id="GO:0030318">
    <property type="term" value="P:melanocyte differentiation"/>
    <property type="evidence" value="ECO:0007669"/>
    <property type="project" value="Ensembl"/>
</dbReference>
<comment type="subcellular location">
    <subcellularLocation>
        <location evidence="1">Cell membrane</location>
    </subcellularLocation>
    <subcellularLocation>
        <location evidence="3">Cell projection</location>
        <location evidence="3">Axon</location>
    </subcellularLocation>
    <subcellularLocation>
        <location evidence="2">Cytoplasmic granule</location>
    </subcellularLocation>
    <subcellularLocation>
        <location evidence="17">Endoplasmic reticulum membrane</location>
        <topology evidence="17">Multi-pass membrane protein</topology>
    </subcellularLocation>
    <subcellularLocation>
        <location evidence="17">Golgi apparatus membrane</location>
        <topology evidence="17">Multi-pass membrane protein</topology>
    </subcellularLocation>
    <subcellularLocation>
        <location evidence="16">Synapse</location>
    </subcellularLocation>
</comment>
<keyword evidence="19" id="KW-1185">Reference proteome</keyword>
<name>A0A3Q3NQV2_9LABR</name>
<dbReference type="GO" id="GO:0071632">
    <property type="term" value="P:optomotor response"/>
    <property type="evidence" value="ECO:0007669"/>
    <property type="project" value="Ensembl"/>
</dbReference>
<evidence type="ECO:0000313" key="19">
    <source>
        <dbReference type="Proteomes" id="UP000261660"/>
    </source>
</evidence>
<feature type="transmembrane region" description="Helical" evidence="17">
    <location>
        <begin position="74"/>
        <end position="91"/>
    </location>
</feature>
<dbReference type="GO" id="GO:0005789">
    <property type="term" value="C:endoplasmic reticulum membrane"/>
    <property type="evidence" value="ECO:0007669"/>
    <property type="project" value="UniProtKB-SubCell"/>
</dbReference>
<feature type="transmembrane region" description="Helical" evidence="17">
    <location>
        <begin position="134"/>
        <end position="150"/>
    </location>
</feature>
<dbReference type="FunCoup" id="A0A3Q3NQV2">
    <property type="interactions" value="1101"/>
</dbReference>
<dbReference type="SMART" id="SM00730">
    <property type="entry name" value="PSN"/>
    <property type="match status" value="1"/>
</dbReference>
<dbReference type="InParanoid" id="A0A3Q3NQV2"/>
<dbReference type="PANTHER" id="PTHR10202">
    <property type="entry name" value="PRESENILIN"/>
    <property type="match status" value="1"/>
</dbReference>
<evidence type="ECO:0000256" key="14">
    <source>
        <dbReference type="ARBA" id="ARBA00023136"/>
    </source>
</evidence>
<dbReference type="GO" id="GO:0070765">
    <property type="term" value="C:gamma-secretase complex"/>
    <property type="evidence" value="ECO:0007669"/>
    <property type="project" value="TreeGrafter"/>
</dbReference>
<evidence type="ECO:0000256" key="13">
    <source>
        <dbReference type="ARBA" id="ARBA00023034"/>
    </source>
</evidence>
<accession>A0A3Q3NQV2</accession>
<dbReference type="EC" id="3.4.23.-" evidence="17"/>
<evidence type="ECO:0000256" key="10">
    <source>
        <dbReference type="ARBA" id="ARBA00022976"/>
    </source>
</evidence>
<dbReference type="InterPro" id="IPR006639">
    <property type="entry name" value="Preselin/SPP"/>
</dbReference>
<feature type="transmembrane region" description="Helical" evidence="17">
    <location>
        <begin position="326"/>
        <end position="345"/>
    </location>
</feature>
<keyword evidence="13 17" id="KW-0333">Golgi apparatus</keyword>
<keyword evidence="12" id="KW-0770">Synapse</keyword>
<feature type="transmembrane region" description="Helical" evidence="17">
    <location>
        <begin position="156"/>
        <end position="172"/>
    </location>
</feature>
<keyword evidence="7 17" id="KW-0812">Transmembrane</keyword>
<dbReference type="PRINTS" id="PR01072">
    <property type="entry name" value="PRESENILIN"/>
</dbReference>
<evidence type="ECO:0000256" key="8">
    <source>
        <dbReference type="ARBA" id="ARBA00022801"/>
    </source>
</evidence>
<feature type="transmembrane region" description="Helical" evidence="17">
    <location>
        <begin position="42"/>
        <end position="62"/>
    </location>
</feature>
<reference evidence="18" key="1">
    <citation type="submission" date="2025-08" db="UniProtKB">
        <authorList>
            <consortium name="Ensembl"/>
        </authorList>
    </citation>
    <scope>IDENTIFICATION</scope>
</reference>
<dbReference type="Pfam" id="PF01080">
    <property type="entry name" value="Presenilin"/>
    <property type="match status" value="2"/>
</dbReference>
<organism evidence="18 19">
    <name type="scientific">Labrus bergylta</name>
    <name type="common">ballan wrasse</name>
    <dbReference type="NCBI Taxonomy" id="56723"/>
    <lineage>
        <taxon>Eukaryota</taxon>
        <taxon>Metazoa</taxon>
        <taxon>Chordata</taxon>
        <taxon>Craniata</taxon>
        <taxon>Vertebrata</taxon>
        <taxon>Euteleostomi</taxon>
        <taxon>Actinopterygii</taxon>
        <taxon>Neopterygii</taxon>
        <taxon>Teleostei</taxon>
        <taxon>Neoteleostei</taxon>
        <taxon>Acanthomorphata</taxon>
        <taxon>Eupercaria</taxon>
        <taxon>Labriformes</taxon>
        <taxon>Labridae</taxon>
        <taxon>Labrus</taxon>
    </lineage>
</organism>
<dbReference type="InterPro" id="IPR042524">
    <property type="entry name" value="Presenilin_C"/>
</dbReference>
<keyword evidence="9 17" id="KW-0256">Endoplasmic reticulum</keyword>
<evidence type="ECO:0000256" key="9">
    <source>
        <dbReference type="ARBA" id="ARBA00022824"/>
    </source>
</evidence>
<evidence type="ECO:0000256" key="3">
    <source>
        <dbReference type="ARBA" id="ARBA00004489"/>
    </source>
</evidence>
<reference evidence="18" key="2">
    <citation type="submission" date="2025-09" db="UniProtKB">
        <authorList>
            <consortium name="Ensembl"/>
        </authorList>
    </citation>
    <scope>IDENTIFICATION</scope>
</reference>
<evidence type="ECO:0000256" key="16">
    <source>
        <dbReference type="ARBA" id="ARBA00034103"/>
    </source>
</evidence>
<evidence type="ECO:0000256" key="7">
    <source>
        <dbReference type="ARBA" id="ARBA00022692"/>
    </source>
</evidence>
<evidence type="ECO:0000313" key="18">
    <source>
        <dbReference type="Ensembl" id="ENSLBEP00000038115.1"/>
    </source>
</evidence>
<sequence length="359" mass="40967">MVVVVATIKSVSFYTQNDGQRLIYTPFPEDTDTVGQRAVNSILNATIMITVIIVMTLVLVLLYKYRCYKVIQGWLFLSSLLLLFFFSYIYLKEVFKTYNVAMDYFTLAVIIWNFGVVGMMCIHWKGPLRLQQAYLIMISALMALVFIKYLPEWTAWLILAVISVYDLLAVLCPKGPLRILVETAQERNEPIFPALIYSSTMVWLVNMADTEWPKRNSTEAATAQQEDDGGFNPSWVNQQQHQLGPIQSTEDTRREIQQMPSALWCSSVFFRGREAGTRRLHFYSMLVGKASASGDWNTTLACFVAILIGLCLTLLLLAIFKKALPALPISIFFGLVFYFATDNLVQPFMDRLALHQFYI</sequence>